<keyword evidence="3" id="KW-1185">Reference proteome</keyword>
<dbReference type="AlphaFoldDB" id="A0A9Q8WMY8"/>
<evidence type="ECO:0000313" key="3">
    <source>
        <dbReference type="Proteomes" id="UP000830671"/>
    </source>
</evidence>
<proteinExistence type="predicted"/>
<sequence>MPLDVVGRLKIVDEGAVESCRELLPQFGVESGSMTGTLFGSSGQLHYLTSATVPREFGQPGAPDLGEHFGGGTGPAVPDPSSVPSNLTLSQQQHSAANLVSSYSEVSRFERNPEFSQKQRYSKSGPSGLAYLSLIQTCRWFTNERIAHPAETAFDYQVVKSYLN</sequence>
<gene>
    <name evidence="2" type="ORF">CLUP02_14694</name>
</gene>
<name>A0A9Q8WMY8_9PEZI</name>
<feature type="region of interest" description="Disordered" evidence="1">
    <location>
        <begin position="61"/>
        <end position="90"/>
    </location>
</feature>
<accession>A0A9Q8WMY8</accession>
<organism evidence="2 3">
    <name type="scientific">Colletotrichum lupini</name>
    <dbReference type="NCBI Taxonomy" id="145971"/>
    <lineage>
        <taxon>Eukaryota</taxon>
        <taxon>Fungi</taxon>
        <taxon>Dikarya</taxon>
        <taxon>Ascomycota</taxon>
        <taxon>Pezizomycotina</taxon>
        <taxon>Sordariomycetes</taxon>
        <taxon>Hypocreomycetidae</taxon>
        <taxon>Glomerellales</taxon>
        <taxon>Glomerellaceae</taxon>
        <taxon>Colletotrichum</taxon>
        <taxon>Colletotrichum acutatum species complex</taxon>
    </lineage>
</organism>
<evidence type="ECO:0000256" key="1">
    <source>
        <dbReference type="SAM" id="MobiDB-lite"/>
    </source>
</evidence>
<dbReference type="Proteomes" id="UP000830671">
    <property type="component" value="Chromosome 8"/>
</dbReference>
<dbReference type="EMBL" id="CP019480">
    <property type="protein sequence ID" value="UQC89166.1"/>
    <property type="molecule type" value="Genomic_DNA"/>
</dbReference>
<dbReference type="KEGG" id="clup:CLUP02_14694"/>
<dbReference type="RefSeq" id="XP_049150767.1">
    <property type="nucleotide sequence ID" value="XM_049293621.1"/>
</dbReference>
<protein>
    <submittedName>
        <fullName evidence="2">Uncharacterized protein</fullName>
    </submittedName>
</protein>
<evidence type="ECO:0000313" key="2">
    <source>
        <dbReference type="EMBL" id="UQC89166.1"/>
    </source>
</evidence>
<reference evidence="2" key="1">
    <citation type="journal article" date="2021" name="Mol. Plant Microbe Interact.">
        <title>Complete Genome Sequence of the Plant-Pathogenic Fungus Colletotrichum lupini.</title>
        <authorList>
            <person name="Baroncelli R."/>
            <person name="Pensec F."/>
            <person name="Da Lio D."/>
            <person name="Boufleur T."/>
            <person name="Vicente I."/>
            <person name="Sarrocco S."/>
            <person name="Picot A."/>
            <person name="Baraldi E."/>
            <person name="Sukno S."/>
            <person name="Thon M."/>
            <person name="Le Floch G."/>
        </authorList>
    </citation>
    <scope>NUCLEOTIDE SEQUENCE</scope>
    <source>
        <strain evidence="2">IMI 504893</strain>
    </source>
</reference>
<dbReference type="GeneID" id="73348631"/>